<protein>
    <submittedName>
        <fullName evidence="2">Uncharacterized protein</fullName>
    </submittedName>
</protein>
<evidence type="ECO:0000313" key="3">
    <source>
        <dbReference type="Proteomes" id="UP000694415"/>
    </source>
</evidence>
<reference evidence="2" key="1">
    <citation type="submission" date="2025-08" db="UniProtKB">
        <authorList>
            <consortium name="Ensembl"/>
        </authorList>
    </citation>
    <scope>IDENTIFICATION</scope>
</reference>
<evidence type="ECO:0000313" key="2">
    <source>
        <dbReference type="Ensembl" id="ENSMSIP00000037849.1"/>
    </source>
</evidence>
<accession>A0A8C6ILX7</accession>
<keyword evidence="1" id="KW-1133">Transmembrane helix</keyword>
<feature type="transmembrane region" description="Helical" evidence="1">
    <location>
        <begin position="18"/>
        <end position="38"/>
    </location>
</feature>
<keyword evidence="1" id="KW-0472">Membrane</keyword>
<dbReference type="AlphaFoldDB" id="A0A8C6ILX7"/>
<keyword evidence="3" id="KW-1185">Reference proteome</keyword>
<evidence type="ECO:0000256" key="1">
    <source>
        <dbReference type="SAM" id="Phobius"/>
    </source>
</evidence>
<dbReference type="Ensembl" id="ENSMSIT00000047768.1">
    <property type="protein sequence ID" value="ENSMSIP00000037849.1"/>
    <property type="gene ID" value="ENSMSIG00000031525.1"/>
</dbReference>
<sequence length="89" mass="10691">MHFLFVYILHARFLHNKFLLYILLSYAITCYFAIIHFFQASSIEPDQSWVQPIRNNKGLMISFLGHYDFSHTSQVWCRNHTYRLAYTPS</sequence>
<reference evidence="2" key="2">
    <citation type="submission" date="2025-09" db="UniProtKB">
        <authorList>
            <consortium name="Ensembl"/>
        </authorList>
    </citation>
    <scope>IDENTIFICATION</scope>
</reference>
<keyword evidence="1" id="KW-0812">Transmembrane</keyword>
<proteinExistence type="predicted"/>
<dbReference type="Proteomes" id="UP000694415">
    <property type="component" value="Unplaced"/>
</dbReference>
<organism evidence="2 3">
    <name type="scientific">Mus spicilegus</name>
    <name type="common">Mound-building mouse</name>
    <dbReference type="NCBI Taxonomy" id="10103"/>
    <lineage>
        <taxon>Eukaryota</taxon>
        <taxon>Metazoa</taxon>
        <taxon>Chordata</taxon>
        <taxon>Craniata</taxon>
        <taxon>Vertebrata</taxon>
        <taxon>Euteleostomi</taxon>
        <taxon>Mammalia</taxon>
        <taxon>Eutheria</taxon>
        <taxon>Euarchontoglires</taxon>
        <taxon>Glires</taxon>
        <taxon>Rodentia</taxon>
        <taxon>Myomorpha</taxon>
        <taxon>Muroidea</taxon>
        <taxon>Muridae</taxon>
        <taxon>Murinae</taxon>
        <taxon>Mus</taxon>
        <taxon>Mus</taxon>
    </lineage>
</organism>
<name>A0A8C6ILX7_MUSSI</name>